<accession>X1IA21</accession>
<sequence length="63" mass="7268">MKEETLSDKIYAIEEDGYLKRIVINSLDVKEFINKVLQIVVNTNDSIITKIDKIKEESGEKLI</sequence>
<organism evidence="1">
    <name type="scientific">marine sediment metagenome</name>
    <dbReference type="NCBI Taxonomy" id="412755"/>
    <lineage>
        <taxon>unclassified sequences</taxon>
        <taxon>metagenomes</taxon>
        <taxon>ecological metagenomes</taxon>
    </lineage>
</organism>
<proteinExistence type="predicted"/>
<reference evidence="1" key="1">
    <citation type="journal article" date="2014" name="Front. Microbiol.">
        <title>High frequency of phylogenetically diverse reductive dehalogenase-homologous genes in deep subseafloor sedimentary metagenomes.</title>
        <authorList>
            <person name="Kawai M."/>
            <person name="Futagami T."/>
            <person name="Toyoda A."/>
            <person name="Takaki Y."/>
            <person name="Nishi S."/>
            <person name="Hori S."/>
            <person name="Arai W."/>
            <person name="Tsubouchi T."/>
            <person name="Morono Y."/>
            <person name="Uchiyama I."/>
            <person name="Ito T."/>
            <person name="Fujiyama A."/>
            <person name="Inagaki F."/>
            <person name="Takami H."/>
        </authorList>
    </citation>
    <scope>NUCLEOTIDE SEQUENCE</scope>
    <source>
        <strain evidence="1">Expedition CK06-06</strain>
    </source>
</reference>
<protein>
    <submittedName>
        <fullName evidence="1">Uncharacterized protein</fullName>
    </submittedName>
</protein>
<gene>
    <name evidence="1" type="ORF">S03H2_57076</name>
</gene>
<dbReference type="EMBL" id="BARU01036561">
    <property type="protein sequence ID" value="GAH78522.1"/>
    <property type="molecule type" value="Genomic_DNA"/>
</dbReference>
<dbReference type="AlphaFoldDB" id="X1IA21"/>
<name>X1IA21_9ZZZZ</name>
<evidence type="ECO:0000313" key="1">
    <source>
        <dbReference type="EMBL" id="GAH78522.1"/>
    </source>
</evidence>
<comment type="caution">
    <text evidence="1">The sequence shown here is derived from an EMBL/GenBank/DDBJ whole genome shotgun (WGS) entry which is preliminary data.</text>
</comment>